<dbReference type="AlphaFoldDB" id="A0A811U271"/>
<feature type="non-terminal residue" evidence="1">
    <location>
        <position position="1"/>
    </location>
</feature>
<accession>A0A811U271</accession>
<reference evidence="1" key="1">
    <citation type="submission" date="2020-11" db="EMBL/GenBank/DDBJ databases">
        <authorList>
            <person name="Whitehead M."/>
        </authorList>
    </citation>
    <scope>NUCLEOTIDE SEQUENCE</scope>
    <source>
        <strain evidence="1">EGII</strain>
    </source>
</reference>
<dbReference type="Proteomes" id="UP000606786">
    <property type="component" value="Unassembled WGS sequence"/>
</dbReference>
<gene>
    <name evidence="1" type="ORF">CCAP1982_LOCUS295</name>
</gene>
<sequence>SSEVVIVQASAPYTGPGRRTQDAEIIQKQLQVGQGFHGGSGFSDSDGCGGMLTTQYAI</sequence>
<protein>
    <submittedName>
        <fullName evidence="1">(Mediterranean fruit fly) hypothetical protein</fullName>
    </submittedName>
</protein>
<organism evidence="1 2">
    <name type="scientific">Ceratitis capitata</name>
    <name type="common">Mediterranean fruit fly</name>
    <name type="synonym">Tephritis capitata</name>
    <dbReference type="NCBI Taxonomy" id="7213"/>
    <lineage>
        <taxon>Eukaryota</taxon>
        <taxon>Metazoa</taxon>
        <taxon>Ecdysozoa</taxon>
        <taxon>Arthropoda</taxon>
        <taxon>Hexapoda</taxon>
        <taxon>Insecta</taxon>
        <taxon>Pterygota</taxon>
        <taxon>Neoptera</taxon>
        <taxon>Endopterygota</taxon>
        <taxon>Diptera</taxon>
        <taxon>Brachycera</taxon>
        <taxon>Muscomorpha</taxon>
        <taxon>Tephritoidea</taxon>
        <taxon>Tephritidae</taxon>
        <taxon>Ceratitis</taxon>
        <taxon>Ceratitis</taxon>
    </lineage>
</organism>
<evidence type="ECO:0000313" key="2">
    <source>
        <dbReference type="Proteomes" id="UP000606786"/>
    </source>
</evidence>
<proteinExistence type="predicted"/>
<dbReference type="EMBL" id="CAJHJT010000001">
    <property type="protein sequence ID" value="CAD6991365.1"/>
    <property type="molecule type" value="Genomic_DNA"/>
</dbReference>
<keyword evidence="2" id="KW-1185">Reference proteome</keyword>
<evidence type="ECO:0000313" key="1">
    <source>
        <dbReference type="EMBL" id="CAD6991365.1"/>
    </source>
</evidence>
<comment type="caution">
    <text evidence="1">The sequence shown here is derived from an EMBL/GenBank/DDBJ whole genome shotgun (WGS) entry which is preliminary data.</text>
</comment>
<feature type="non-terminal residue" evidence="1">
    <location>
        <position position="58"/>
    </location>
</feature>
<name>A0A811U271_CERCA</name>